<reference evidence="1" key="1">
    <citation type="submission" date="2024-04" db="EMBL/GenBank/DDBJ databases">
        <authorList>
            <consortium name="Molecular Ecology Group"/>
        </authorList>
    </citation>
    <scope>NUCLEOTIDE SEQUENCE</scope>
</reference>
<accession>A0AAV2P8V9</accession>
<organism evidence="1 2">
    <name type="scientific">Lasius platythorax</name>
    <dbReference type="NCBI Taxonomy" id="488582"/>
    <lineage>
        <taxon>Eukaryota</taxon>
        <taxon>Metazoa</taxon>
        <taxon>Ecdysozoa</taxon>
        <taxon>Arthropoda</taxon>
        <taxon>Hexapoda</taxon>
        <taxon>Insecta</taxon>
        <taxon>Pterygota</taxon>
        <taxon>Neoptera</taxon>
        <taxon>Endopterygota</taxon>
        <taxon>Hymenoptera</taxon>
        <taxon>Apocrita</taxon>
        <taxon>Aculeata</taxon>
        <taxon>Formicoidea</taxon>
        <taxon>Formicidae</taxon>
        <taxon>Formicinae</taxon>
        <taxon>Lasius</taxon>
        <taxon>Lasius</taxon>
    </lineage>
</organism>
<proteinExistence type="predicted"/>
<evidence type="ECO:0000313" key="2">
    <source>
        <dbReference type="Proteomes" id="UP001497644"/>
    </source>
</evidence>
<protein>
    <submittedName>
        <fullName evidence="1">Uncharacterized protein</fullName>
    </submittedName>
</protein>
<dbReference type="Proteomes" id="UP001497644">
    <property type="component" value="Chromosome 8"/>
</dbReference>
<sequence length="102" mass="12038">MNGGMRRMDKEEGVMKGDQQTFFCHEFRKAALQTVELDLAIEQWVQELWLRPMACHRSHDKETVGRSESVCIVTFRRFILRRPTLSSTFQYPFKSLQSSIPR</sequence>
<dbReference type="AlphaFoldDB" id="A0AAV2P8V9"/>
<name>A0AAV2P8V9_9HYME</name>
<keyword evidence="2" id="KW-1185">Reference proteome</keyword>
<dbReference type="EMBL" id="OZ034831">
    <property type="protein sequence ID" value="CAL1688454.1"/>
    <property type="molecule type" value="Genomic_DNA"/>
</dbReference>
<evidence type="ECO:0000313" key="1">
    <source>
        <dbReference type="EMBL" id="CAL1688454.1"/>
    </source>
</evidence>
<gene>
    <name evidence="1" type="ORF">LPLAT_LOCUS13517</name>
</gene>